<gene>
    <name evidence="2" type="ORF">EV686_105227</name>
</gene>
<organism evidence="2 3">
    <name type="scientific">Paracandidimonas soli</name>
    <dbReference type="NCBI Taxonomy" id="1917182"/>
    <lineage>
        <taxon>Bacteria</taxon>
        <taxon>Pseudomonadati</taxon>
        <taxon>Pseudomonadota</taxon>
        <taxon>Betaproteobacteria</taxon>
        <taxon>Burkholderiales</taxon>
        <taxon>Alcaligenaceae</taxon>
        <taxon>Paracandidimonas</taxon>
    </lineage>
</organism>
<feature type="chain" id="PRO_5020413961" evidence="1">
    <location>
        <begin position="30"/>
        <end position="101"/>
    </location>
</feature>
<evidence type="ECO:0000313" key="2">
    <source>
        <dbReference type="EMBL" id="TCU98526.1"/>
    </source>
</evidence>
<keyword evidence="3" id="KW-1185">Reference proteome</keyword>
<name>A0A4R3V1B1_9BURK</name>
<dbReference type="AlphaFoldDB" id="A0A4R3V1B1"/>
<dbReference type="InterPro" id="IPR021647">
    <property type="entry name" value="CusF_Ec"/>
</dbReference>
<dbReference type="Gene3D" id="2.40.50.320">
    <property type="entry name" value="Copper binding periplasmic protein CusF"/>
    <property type="match status" value="1"/>
</dbReference>
<dbReference type="Proteomes" id="UP000294692">
    <property type="component" value="Unassembled WGS sequence"/>
</dbReference>
<reference evidence="2 3" key="1">
    <citation type="submission" date="2019-03" db="EMBL/GenBank/DDBJ databases">
        <title>Genomic Encyclopedia of Type Strains, Phase IV (KMG-IV): sequencing the most valuable type-strain genomes for metagenomic binning, comparative biology and taxonomic classification.</title>
        <authorList>
            <person name="Goeker M."/>
        </authorList>
    </citation>
    <scope>NUCLEOTIDE SEQUENCE [LARGE SCALE GENOMIC DNA]</scope>
    <source>
        <strain evidence="2 3">DSM 100048</strain>
    </source>
</reference>
<evidence type="ECO:0000313" key="3">
    <source>
        <dbReference type="Proteomes" id="UP000294692"/>
    </source>
</evidence>
<comment type="caution">
    <text evidence="2">The sequence shown here is derived from an EMBL/GenBank/DDBJ whole genome shotgun (WGS) entry which is preliminary data.</text>
</comment>
<keyword evidence="1" id="KW-0732">Signal</keyword>
<accession>A0A4R3V1B1</accession>
<sequence>MAMSLVRRICLSVLLAAPLAAFVAAPAAAQEATASGEVRRVDAQAGRITIKHGAISDLELPAMTLVYHAQPPLLQGLSPGDKIKFTAKRENDRYVVTKISK</sequence>
<proteinExistence type="predicted"/>
<evidence type="ECO:0000256" key="1">
    <source>
        <dbReference type="SAM" id="SignalP"/>
    </source>
</evidence>
<dbReference type="InterPro" id="IPR042230">
    <property type="entry name" value="CusF_sf"/>
</dbReference>
<dbReference type="Pfam" id="PF11604">
    <property type="entry name" value="CusF_Ec"/>
    <property type="match status" value="1"/>
</dbReference>
<dbReference type="EMBL" id="SMBX01000005">
    <property type="protein sequence ID" value="TCU98526.1"/>
    <property type="molecule type" value="Genomic_DNA"/>
</dbReference>
<protein>
    <submittedName>
        <fullName evidence="2">Cu/Ag efflux protein CusF</fullName>
    </submittedName>
</protein>
<feature type="signal peptide" evidence="1">
    <location>
        <begin position="1"/>
        <end position="29"/>
    </location>
</feature>